<reference evidence="1" key="1">
    <citation type="submission" date="2020-12" db="EMBL/GenBank/DDBJ databases">
        <title>PHA producing bacteria isolated from mangrove.</title>
        <authorList>
            <person name="Zheng W."/>
            <person name="Yu S."/>
            <person name="Huang Y."/>
        </authorList>
    </citation>
    <scope>NUCLEOTIDE SEQUENCE</scope>
    <source>
        <strain evidence="1">GN22-4</strain>
    </source>
</reference>
<gene>
    <name evidence="1" type="ORF">JF537_18820</name>
</gene>
<name>A0A8I1SQB3_9BACI</name>
<accession>A0A8I1SQB3</accession>
<protein>
    <submittedName>
        <fullName evidence="1">Uncharacterized protein</fullName>
    </submittedName>
</protein>
<dbReference type="AlphaFoldDB" id="A0A8I1SQB3"/>
<dbReference type="RefSeq" id="WP_206783084.1">
    <property type="nucleotide sequence ID" value="NZ_JAEMWV010000011.1"/>
</dbReference>
<dbReference type="Pfam" id="PF11367">
    <property type="entry name" value="Tail_completion_gp17"/>
    <property type="match status" value="1"/>
</dbReference>
<organism evidence="1 2">
    <name type="scientific">Priestia flexa</name>
    <dbReference type="NCBI Taxonomy" id="86664"/>
    <lineage>
        <taxon>Bacteria</taxon>
        <taxon>Bacillati</taxon>
        <taxon>Bacillota</taxon>
        <taxon>Bacilli</taxon>
        <taxon>Bacillales</taxon>
        <taxon>Bacillaceae</taxon>
        <taxon>Priestia</taxon>
    </lineage>
</organism>
<evidence type="ECO:0000313" key="1">
    <source>
        <dbReference type="EMBL" id="MBN8253608.1"/>
    </source>
</evidence>
<dbReference type="InterPro" id="IPR021508">
    <property type="entry name" value="Gp17-like"/>
</dbReference>
<sequence length="111" mass="13138">MSMNKLIMSTLKPLNYPVYPLHYPGESDTYITFFRYNESASLNADDEEKITGFYYQVDVWTKNPSIYESLSKQVKDSLEANGFVRRSANDLYEKETQVYHKAMRFYYAKNK</sequence>
<proteinExistence type="predicted"/>
<comment type="caution">
    <text evidence="1">The sequence shown here is derived from an EMBL/GenBank/DDBJ whole genome shotgun (WGS) entry which is preliminary data.</text>
</comment>
<dbReference type="Proteomes" id="UP000664578">
    <property type="component" value="Unassembled WGS sequence"/>
</dbReference>
<dbReference type="EMBL" id="JAEMWV010000011">
    <property type="protein sequence ID" value="MBN8253608.1"/>
    <property type="molecule type" value="Genomic_DNA"/>
</dbReference>
<evidence type="ECO:0000313" key="2">
    <source>
        <dbReference type="Proteomes" id="UP000664578"/>
    </source>
</evidence>